<dbReference type="RefSeq" id="WP_211270605.1">
    <property type="nucleotide sequence ID" value="NZ_AUYB01000091.1"/>
</dbReference>
<dbReference type="AlphaFoldDB" id="A0A166XZE8"/>
<dbReference type="Proteomes" id="UP000076643">
    <property type="component" value="Unassembled WGS sequence"/>
</dbReference>
<gene>
    <name evidence="1" type="ORF">N475_10890</name>
</gene>
<dbReference type="Gene3D" id="3.40.50.2300">
    <property type="match status" value="1"/>
</dbReference>
<protein>
    <recommendedName>
        <fullName evidence="3">Response regulatory domain-containing protein</fullName>
    </recommendedName>
</protein>
<accession>A0A166XZE8</accession>
<dbReference type="EMBL" id="AUYB01000091">
    <property type="protein sequence ID" value="KZN41071.1"/>
    <property type="molecule type" value="Genomic_DNA"/>
</dbReference>
<feature type="non-terminal residue" evidence="1">
    <location>
        <position position="203"/>
    </location>
</feature>
<reference evidence="1 2" key="1">
    <citation type="submission" date="2013-07" db="EMBL/GenBank/DDBJ databases">
        <title>Comparative Genomic and Metabolomic Analysis of Twelve Strains of Pseudoalteromonas luteoviolacea.</title>
        <authorList>
            <person name="Vynne N.G."/>
            <person name="Mansson M."/>
            <person name="Gram L."/>
        </authorList>
    </citation>
    <scope>NUCLEOTIDE SEQUENCE [LARGE SCALE GENOMIC DNA]</scope>
    <source>
        <strain evidence="1 2">DSM 6061</strain>
    </source>
</reference>
<dbReference type="PATRIC" id="fig|1365250.3.peg.1256"/>
<dbReference type="SUPFAM" id="SSF52172">
    <property type="entry name" value="CheY-like"/>
    <property type="match status" value="1"/>
</dbReference>
<proteinExistence type="predicted"/>
<evidence type="ECO:0000313" key="2">
    <source>
        <dbReference type="Proteomes" id="UP000076643"/>
    </source>
</evidence>
<dbReference type="InterPro" id="IPR011006">
    <property type="entry name" value="CheY-like_superfamily"/>
</dbReference>
<organism evidence="1 2">
    <name type="scientific">Pseudoalteromonas luteoviolacea DSM 6061</name>
    <dbReference type="NCBI Taxonomy" id="1365250"/>
    <lineage>
        <taxon>Bacteria</taxon>
        <taxon>Pseudomonadati</taxon>
        <taxon>Pseudomonadota</taxon>
        <taxon>Gammaproteobacteria</taxon>
        <taxon>Alteromonadales</taxon>
        <taxon>Pseudoalteromonadaceae</taxon>
        <taxon>Pseudoalteromonas</taxon>
    </lineage>
</organism>
<name>A0A166XZE8_9GAMM</name>
<evidence type="ECO:0000313" key="1">
    <source>
        <dbReference type="EMBL" id="KZN41071.1"/>
    </source>
</evidence>
<sequence length="203" mass="23026">MKIILVEDEISCIEDFEVTFQRYIEQHNVAGYKYEIAESLEEALSKLDSSFDAAIIDLKLKDNINGGNEVIDRIKNNFRIPIAVLTGTPNNLDFESAPLMKLFTRDEGYDNALDFLVGIFNTGLTQVFGGSGLLEKALRQVFWKSIPESLEHFTPESPYCGLTHKQLLRFAMSHIIEELESTNSQDPSNIAETYIYPGQEHEK</sequence>
<comment type="caution">
    <text evidence="1">The sequence shown here is derived from an EMBL/GenBank/DDBJ whole genome shotgun (WGS) entry which is preliminary data.</text>
</comment>
<evidence type="ECO:0008006" key="3">
    <source>
        <dbReference type="Google" id="ProtNLM"/>
    </source>
</evidence>
<keyword evidence="2" id="KW-1185">Reference proteome</keyword>